<dbReference type="GO" id="GO:0006950">
    <property type="term" value="P:response to stress"/>
    <property type="evidence" value="ECO:0007669"/>
    <property type="project" value="TreeGrafter"/>
</dbReference>
<dbReference type="PANTHER" id="PTHR33164:SF43">
    <property type="entry name" value="HTH-TYPE TRANSCRIPTIONAL REPRESSOR YETL"/>
    <property type="match status" value="1"/>
</dbReference>
<keyword evidence="3" id="KW-1185">Reference proteome</keyword>
<evidence type="ECO:0000313" key="3">
    <source>
        <dbReference type="Proteomes" id="UP000183376"/>
    </source>
</evidence>
<reference evidence="2 3" key="1">
    <citation type="submission" date="2016-10" db="EMBL/GenBank/DDBJ databases">
        <authorList>
            <person name="de Groot N.N."/>
        </authorList>
    </citation>
    <scope>NUCLEOTIDE SEQUENCE [LARGE SCALE GENOMIC DNA]</scope>
    <source>
        <strain evidence="2 3">DSM 44149</strain>
    </source>
</reference>
<dbReference type="EMBL" id="LT629701">
    <property type="protein sequence ID" value="SDM21571.1"/>
    <property type="molecule type" value="Genomic_DNA"/>
</dbReference>
<evidence type="ECO:0000259" key="1">
    <source>
        <dbReference type="SMART" id="SM00347"/>
    </source>
</evidence>
<dbReference type="SUPFAM" id="SSF46785">
    <property type="entry name" value="Winged helix' DNA-binding domain"/>
    <property type="match status" value="1"/>
</dbReference>
<proteinExistence type="predicted"/>
<dbReference type="InterPro" id="IPR039422">
    <property type="entry name" value="MarR/SlyA-like"/>
</dbReference>
<dbReference type="InterPro" id="IPR000835">
    <property type="entry name" value="HTH_MarR-typ"/>
</dbReference>
<dbReference type="InterPro" id="IPR036390">
    <property type="entry name" value="WH_DNA-bd_sf"/>
</dbReference>
<dbReference type="PANTHER" id="PTHR33164">
    <property type="entry name" value="TRANSCRIPTIONAL REGULATOR, MARR FAMILY"/>
    <property type="match status" value="1"/>
</dbReference>
<dbReference type="GO" id="GO:0003700">
    <property type="term" value="F:DNA-binding transcription factor activity"/>
    <property type="evidence" value="ECO:0007669"/>
    <property type="project" value="InterPro"/>
</dbReference>
<dbReference type="Pfam" id="PF12802">
    <property type="entry name" value="MarR_2"/>
    <property type="match status" value="1"/>
</dbReference>
<dbReference type="STRING" id="211114.SAMN04489726_0406"/>
<evidence type="ECO:0000313" key="2">
    <source>
        <dbReference type="EMBL" id="SDM21571.1"/>
    </source>
</evidence>
<dbReference type="RefSeq" id="WP_030429156.1">
    <property type="nucleotide sequence ID" value="NZ_JOEF01000006.1"/>
</dbReference>
<dbReference type="SMART" id="SM00347">
    <property type="entry name" value="HTH_MARR"/>
    <property type="match status" value="1"/>
</dbReference>
<dbReference type="eggNOG" id="COG1846">
    <property type="taxonomic scope" value="Bacteria"/>
</dbReference>
<dbReference type="InterPro" id="IPR036388">
    <property type="entry name" value="WH-like_DNA-bd_sf"/>
</dbReference>
<dbReference type="OrthoDB" id="4323829at2"/>
<dbReference type="GO" id="GO:0003677">
    <property type="term" value="F:DNA binding"/>
    <property type="evidence" value="ECO:0007669"/>
    <property type="project" value="UniProtKB-KW"/>
</dbReference>
<dbReference type="AlphaFoldDB" id="A0A1G9REG8"/>
<gene>
    <name evidence="2" type="ORF">SAMN04489726_0406</name>
</gene>
<keyword evidence="2" id="KW-0238">DNA-binding</keyword>
<accession>A0A1G9REG8</accession>
<dbReference type="Proteomes" id="UP000183376">
    <property type="component" value="Chromosome I"/>
</dbReference>
<name>A0A1G9REG8_ALLAB</name>
<protein>
    <submittedName>
        <fullName evidence="2">DNA-binding transcriptional regulator, MarR family</fullName>
    </submittedName>
</protein>
<dbReference type="Gene3D" id="1.10.10.10">
    <property type="entry name" value="Winged helix-like DNA-binding domain superfamily/Winged helix DNA-binding domain"/>
    <property type="match status" value="1"/>
</dbReference>
<organism evidence="2 3">
    <name type="scientific">Allokutzneria albata</name>
    <name type="common">Kibdelosporangium albatum</name>
    <dbReference type="NCBI Taxonomy" id="211114"/>
    <lineage>
        <taxon>Bacteria</taxon>
        <taxon>Bacillati</taxon>
        <taxon>Actinomycetota</taxon>
        <taxon>Actinomycetes</taxon>
        <taxon>Pseudonocardiales</taxon>
        <taxon>Pseudonocardiaceae</taxon>
        <taxon>Allokutzneria</taxon>
    </lineage>
</organism>
<feature type="domain" description="HTH marR-type" evidence="1">
    <location>
        <begin position="14"/>
        <end position="114"/>
    </location>
</feature>
<sequence>MHESARTENLLGATALAVTDLLTSTSGAAALTVLATSPQLSVTALGRQVGLTQPAAARMVDSLQAADLAERRPGTGREVPVALTPKGEKAAADLLATRTATLSDVLAPLDDRERATLDTLLAKLLTGLYHRVGDANLLCRLCDRPSCTTGAPCPVGKAERDGGA</sequence>